<accession>A0ACB9YVN2</accession>
<dbReference type="EMBL" id="MU393508">
    <property type="protein sequence ID" value="KAI4863251.1"/>
    <property type="molecule type" value="Genomic_DNA"/>
</dbReference>
<reference evidence="1 2" key="1">
    <citation type="journal article" date="2022" name="New Phytol.">
        <title>Ecological generalism drives hyperdiversity of secondary metabolite gene clusters in xylarialean endophytes.</title>
        <authorList>
            <person name="Franco M.E.E."/>
            <person name="Wisecaver J.H."/>
            <person name="Arnold A.E."/>
            <person name="Ju Y.M."/>
            <person name="Slot J.C."/>
            <person name="Ahrendt S."/>
            <person name="Moore L.P."/>
            <person name="Eastman K.E."/>
            <person name="Scott K."/>
            <person name="Konkel Z."/>
            <person name="Mondo S.J."/>
            <person name="Kuo A."/>
            <person name="Hayes R.D."/>
            <person name="Haridas S."/>
            <person name="Andreopoulos B."/>
            <person name="Riley R."/>
            <person name="LaButti K."/>
            <person name="Pangilinan J."/>
            <person name="Lipzen A."/>
            <person name="Amirebrahimi M."/>
            <person name="Yan J."/>
            <person name="Adam C."/>
            <person name="Keymanesh K."/>
            <person name="Ng V."/>
            <person name="Louie K."/>
            <person name="Northen T."/>
            <person name="Drula E."/>
            <person name="Henrissat B."/>
            <person name="Hsieh H.M."/>
            <person name="Youens-Clark K."/>
            <person name="Lutzoni F."/>
            <person name="Miadlikowska J."/>
            <person name="Eastwood D.C."/>
            <person name="Hamelin R.C."/>
            <person name="Grigoriev I.V."/>
            <person name="U'Ren J.M."/>
        </authorList>
    </citation>
    <scope>NUCLEOTIDE SEQUENCE [LARGE SCALE GENOMIC DNA]</scope>
    <source>
        <strain evidence="1 2">CBS 119005</strain>
    </source>
</reference>
<evidence type="ECO:0000313" key="2">
    <source>
        <dbReference type="Proteomes" id="UP001497700"/>
    </source>
</evidence>
<organism evidence="1 2">
    <name type="scientific">Hypoxylon rubiginosum</name>
    <dbReference type="NCBI Taxonomy" id="110542"/>
    <lineage>
        <taxon>Eukaryota</taxon>
        <taxon>Fungi</taxon>
        <taxon>Dikarya</taxon>
        <taxon>Ascomycota</taxon>
        <taxon>Pezizomycotina</taxon>
        <taxon>Sordariomycetes</taxon>
        <taxon>Xylariomycetidae</taxon>
        <taxon>Xylariales</taxon>
        <taxon>Hypoxylaceae</taxon>
        <taxon>Hypoxylon</taxon>
    </lineage>
</organism>
<name>A0ACB9YVN2_9PEZI</name>
<proteinExistence type="predicted"/>
<dbReference type="Proteomes" id="UP001497700">
    <property type="component" value="Unassembled WGS sequence"/>
</dbReference>
<sequence>MTDPLSMSASIAGLISIADLVFKAVFKYARGVKDAKNDINSLADEINGLSTVLRSLQALALELEADGDSFDPALRNHYLSHCWKTIEKIEKRVGKASKASSRSKVGGIIQQLKWPFTASETKELLAELSRHKETINIALSADSMRKLQLCLSKVDGLGKQASSIEAIVKKIEINTQIAVDGEKQRVLDYFMKISPQGNLRKCIRDRHPMTGLWLTESPTFNDWLETPGSRIWLSGIPGAGKTVLAGSIIQEALTRSHEAGRVGVGFFFCDYRHSITCEPSSILGALASQIARQKDEAYNILREYYDKLHPAKKLPEEAPDPEELRAKLCSMTELFEQTLIIIDGLDECGDTADAVLHILIELAEYGTGVSMALFSRDHDNIRFQLEEADFNHIPVAAQKEDIRLYVGAEIEKRIQSRDLQLGDMHMKEEIMGILVERAKGMFRWVVCQIDYLCDCAHDEERREALTKLPPNLPDSYYRLLERVNRFSPRTQTMVQLCLHFIAFANPKLSIPQLRQAVSTPETLGAHLDPSNMIPEREISRRCSSLIRKSECGKHFEFAHFSVQEFLENEAALSTASSPSLKCYLISKSRSYALLAAQCLRFLQLSNFNLPSTTTTQDLVSARDRSRKYPFYKYSAINWPYFTKYGLDAVTLGLAKSLFHPVKTKHFTLWTVELICHVSNDTARGYAYQVISDDNFRPLHLASTLNLDEVCEFLLEGGTDINLRSRVGRPIDLAMISIHAIAESTINLVKILPCTERRNRTIDCLINKGAKLSNSIATRRIESVFFIAGELATNCFDGDFTPIIGLLSLGVIPGEIEIQDFKHQIYNVRGCSKAELSTRKLIQYLFSASSFETEWGFQIGSIIWQWALKRNLAYTDDPFFIDSRISLSEEALITKVETAVQLDNIDVVKMCMDDVRLNPLTLRLKDDKTLLHVAVECASVDTIGLLLDAGCSSEVLDRKGSTPLHSCLDNQNQWVLDPFIEREISLLSPDAEGCTIWHLWAQNCGPDDLLEDLFKRDFRATSEALLMKTPEGFTPLSLSLEAAGNAEERAIAIIELSASIPSFWQSHDPMFGAAAKQGYEKVIHCLKNVNAKLDPVSPGTCTPFHQLCARVSLECVELLKSLFGDIHRWRFRGRLPVELYIKKVLQEACYQPDTKVIEALTSPDILQDEDDEGKTPWEFVCSLQAQVYQNIMLDCYTTTGWSRIKAIHSVVSTYMEIGLHRAYEDQRNESVIPLLLSPILRLNGQVPQFSCLILSSVLHQWIALTRFWPSAKKSHEVLRYLKAAIKDCNLDVVVLLVDNGVDIYQRIEGASAIDYACKVFVEHTYLTEPHHNLYRILEILLAKLSEEPNQERLVEFLFSEGLHSLATRKNIVRFHWLISQFIKIGVSTSAQAQTELRRHRGSKALMCHISLNSECAGLLLRVGADPTVASSLNHSLNAIQIASLQGDLVFLRSVLEHATAGRFVVDWMQPFGCSFEIGRQLGDFQGANALHIASATGKIECLRFYLDETTPETLIADINAAASVGGYTPLHVAAFFDNINIMDLLLSRGADPMYEDDCRRTPLHMAAGGGHLAATTATTATRLLLERGSSETFDISGRKPRAYATGPYRNDILRCLDRVSRDETNNGTRVLSSKDIFALSQTLEDAILKGDLQKCLSTFAFGCPINMQMPSCLGCSPLILAMVTSEPKLMIIKWLLENGASVLKSACQAHGMLSPVEIAAKNSQLNSLLPQLFDEYLSQGGELVVGDDYPVHAAASSQNNEGLELLLEHIEKQIDTIVKRHQLSSQQAMSMILNRLRVMTDCTVTGWPRTHTTEMTALHVASTWGNKSAVSLLISKGASVDMADSNNRTPLAYARSSDMAEHLISLGASTAAVYGRFLLSSLISLWGHDGSAWQFSTPKRLLLSKASSSAFPMVWEDTEDTAITSEHILLLTRLGHDLASEHKDGSSWMHRIICQDDSSDFVLDSEVGLYQTTPFPWYLEWCLFGSITFIRSKFSEFQQKLPREVFQRILNLEPDRGWSPLCRAACLDLVDVVENCLSMGAQIDFEGCPAGSALMIAGICGSFDAVKLLVRRQAAVCYMGKDGPMSVLSLTEFTAIREWLLVKRFTESLRVESGSQQSRSDWMPRECLWSGIAQAKLRLVGKWEMQPHESSLDYAKRLAGLRKRWKDKVVPVYDSLVYPM</sequence>
<comment type="caution">
    <text evidence="1">The sequence shown here is derived from an EMBL/GenBank/DDBJ whole genome shotgun (WGS) entry which is preliminary data.</text>
</comment>
<evidence type="ECO:0000313" key="1">
    <source>
        <dbReference type="EMBL" id="KAI4863251.1"/>
    </source>
</evidence>
<gene>
    <name evidence="1" type="ORF">F4820DRAFT_427780</name>
</gene>
<keyword evidence="2" id="KW-1185">Reference proteome</keyword>
<protein>
    <submittedName>
        <fullName evidence="1">Ankyrin</fullName>
    </submittedName>
</protein>